<dbReference type="SUPFAM" id="SSF69118">
    <property type="entry name" value="AhpD-like"/>
    <property type="match status" value="1"/>
</dbReference>
<dbReference type="InterPro" id="IPR029032">
    <property type="entry name" value="AhpD-like"/>
</dbReference>
<dbReference type="SUPFAM" id="SSF55331">
    <property type="entry name" value="Tautomerase/MIF"/>
    <property type="match status" value="1"/>
</dbReference>
<gene>
    <name evidence="3" type="ORF">GCM10010918_04540</name>
</gene>
<dbReference type="PANTHER" id="PTHR38460">
    <property type="entry name" value="TAUTOMERASE YOLI-RELATED"/>
    <property type="match status" value="1"/>
</dbReference>
<dbReference type="InterPro" id="IPR014347">
    <property type="entry name" value="Tautomerase/MIF_sf"/>
</dbReference>
<evidence type="ECO:0000313" key="4">
    <source>
        <dbReference type="Proteomes" id="UP000600247"/>
    </source>
</evidence>
<sequence>MPFVRIDYVEGQYKETELAVVSQMILTALIDQFRVPADDCFQVFHSHKAAEFIYHPDYLDMKRSDRLLYIQITCGPGRTIEQKRSLYRQLSDSITNACGISADDVFAILSETELDNWTFGKGEAQLIDSKPDWISAQQHNQEKAGMGQKQQQPSERHEAIPTSVNAAYGAIAPAFVQYTEEVLFGDVWRRSELSLRERSLITVAALMAGGNVRQLDYHLKLAKENGISEEELAEAITHLAFYTGWPRADSALQAMKTAFGIE</sequence>
<dbReference type="Pfam" id="PF14552">
    <property type="entry name" value="Tautomerase_2"/>
    <property type="match status" value="1"/>
</dbReference>
<feature type="region of interest" description="Disordered" evidence="1">
    <location>
        <begin position="138"/>
        <end position="158"/>
    </location>
</feature>
<keyword evidence="4" id="KW-1185">Reference proteome</keyword>
<accession>A0A917GQW2</accession>
<feature type="domain" description="Carboxymuconolactone decarboxylase-like" evidence="2">
    <location>
        <begin position="173"/>
        <end position="256"/>
    </location>
</feature>
<comment type="caution">
    <text evidence="3">The sequence shown here is derived from an EMBL/GenBank/DDBJ whole genome shotgun (WGS) entry which is preliminary data.</text>
</comment>
<dbReference type="GO" id="GO:0051920">
    <property type="term" value="F:peroxiredoxin activity"/>
    <property type="evidence" value="ECO:0007669"/>
    <property type="project" value="InterPro"/>
</dbReference>
<dbReference type="AlphaFoldDB" id="A0A917GQW2"/>
<reference evidence="3 4" key="1">
    <citation type="journal article" date="2014" name="Int. J. Syst. Evol. Microbiol.">
        <title>Complete genome sequence of Corynebacterium casei LMG S-19264T (=DSM 44701T), isolated from a smear-ripened cheese.</title>
        <authorList>
            <consortium name="US DOE Joint Genome Institute (JGI-PGF)"/>
            <person name="Walter F."/>
            <person name="Albersmeier A."/>
            <person name="Kalinowski J."/>
            <person name="Ruckert C."/>
        </authorList>
    </citation>
    <scope>NUCLEOTIDE SEQUENCE [LARGE SCALE GENOMIC DNA]</scope>
    <source>
        <strain evidence="3 4">CGMCC 1.15286</strain>
    </source>
</reference>
<dbReference type="Gene3D" id="1.20.1290.10">
    <property type="entry name" value="AhpD-like"/>
    <property type="match status" value="1"/>
</dbReference>
<protein>
    <recommendedName>
        <fullName evidence="2">Carboxymuconolactone decarboxylase-like domain-containing protein</fullName>
    </recommendedName>
</protein>
<name>A0A917GQW2_9BACL</name>
<proteinExistence type="predicted"/>
<dbReference type="EMBL" id="BMHY01000001">
    <property type="protein sequence ID" value="GGG54768.1"/>
    <property type="molecule type" value="Genomic_DNA"/>
</dbReference>
<organism evidence="3 4">
    <name type="scientific">Paenibacillus radicis</name>
    <name type="common">ex Gao et al. 2016</name>
    <dbReference type="NCBI Taxonomy" id="1737354"/>
    <lineage>
        <taxon>Bacteria</taxon>
        <taxon>Bacillati</taxon>
        <taxon>Bacillota</taxon>
        <taxon>Bacilli</taxon>
        <taxon>Bacillales</taxon>
        <taxon>Paenibacillaceae</taxon>
        <taxon>Paenibacillus</taxon>
    </lineage>
</organism>
<dbReference type="InterPro" id="IPR003779">
    <property type="entry name" value="CMD-like"/>
</dbReference>
<dbReference type="Proteomes" id="UP000600247">
    <property type="component" value="Unassembled WGS sequence"/>
</dbReference>
<dbReference type="Pfam" id="PF02627">
    <property type="entry name" value="CMD"/>
    <property type="match status" value="1"/>
</dbReference>
<dbReference type="Gene3D" id="3.30.429.10">
    <property type="entry name" value="Macrophage Migration Inhibitory Factor"/>
    <property type="match status" value="1"/>
</dbReference>
<evidence type="ECO:0000259" key="2">
    <source>
        <dbReference type="Pfam" id="PF02627"/>
    </source>
</evidence>
<evidence type="ECO:0000256" key="1">
    <source>
        <dbReference type="SAM" id="MobiDB-lite"/>
    </source>
</evidence>
<dbReference type="InterPro" id="IPR037479">
    <property type="entry name" value="Tauto_MSAD"/>
</dbReference>
<evidence type="ECO:0000313" key="3">
    <source>
        <dbReference type="EMBL" id="GGG54768.1"/>
    </source>
</evidence>
<dbReference type="PANTHER" id="PTHR38460:SF1">
    <property type="entry name" value="TAUTOMERASE YOLI-RELATED"/>
    <property type="match status" value="1"/>
</dbReference>